<dbReference type="Proteomes" id="UP000239068">
    <property type="component" value="Unassembled WGS sequence"/>
</dbReference>
<protein>
    <recommendedName>
        <fullName evidence="3">SbsA Ig-like domain-containing protein</fullName>
    </recommendedName>
</protein>
<dbReference type="RefSeq" id="WP_105020538.1">
    <property type="nucleotide sequence ID" value="NZ_MSCM01000001.1"/>
</dbReference>
<keyword evidence="2" id="KW-1185">Reference proteome</keyword>
<gene>
    <name evidence="1" type="ORF">BTO16_04995</name>
</gene>
<organism evidence="1 2">
    <name type="scientific">Polaribacter glomeratus</name>
    <dbReference type="NCBI Taxonomy" id="102"/>
    <lineage>
        <taxon>Bacteria</taxon>
        <taxon>Pseudomonadati</taxon>
        <taxon>Bacteroidota</taxon>
        <taxon>Flavobacteriia</taxon>
        <taxon>Flavobacteriales</taxon>
        <taxon>Flavobacteriaceae</taxon>
    </lineage>
</organism>
<name>A0A2S7WWN2_9FLAO</name>
<accession>A0A2S7WWN2</accession>
<comment type="caution">
    <text evidence="1">The sequence shown here is derived from an EMBL/GenBank/DDBJ whole genome shotgun (WGS) entry which is preliminary data.</text>
</comment>
<dbReference type="EMBL" id="MSCM01000001">
    <property type="protein sequence ID" value="PQJ81967.1"/>
    <property type="molecule type" value="Genomic_DNA"/>
</dbReference>
<proteinExistence type="predicted"/>
<evidence type="ECO:0008006" key="3">
    <source>
        <dbReference type="Google" id="ProtNLM"/>
    </source>
</evidence>
<sequence length="378" mass="43286">IKKGTLGLKGVMQVKNYTHDDYINAINSYPKFWTSIRENTLKTNRYNEELNNGVEKIRAIYPQLKPAKIYFTIGALRSNGTTIDSLVLIGSELAMADKNTNSAEFDENLGAGRRIYFDSNPIDNLVLLNLHEYVHTQQKPRVNNLLSYVLHEGIAEFVSVIAMNVPSSTPAINYGKQNKKVKQKFEEELFYGNNTHHWLWSDFKNEFDTRDLGYYIGYAIAEINYNNAINKQAAIKKMIELDYTNEADVEDFVNRTKFFSKPINKLYADFDKSRPTILSIEPVIVDSTTVNPNLKRITLNFSMPMNVESRGFDYGPLGENHVLSVQNIIGFTEDAKSFTFEIALEPDKHYQSLITNRFLSKDGIPLKPFLINFKTSKK</sequence>
<evidence type="ECO:0000313" key="1">
    <source>
        <dbReference type="EMBL" id="PQJ81967.1"/>
    </source>
</evidence>
<dbReference type="AlphaFoldDB" id="A0A2S7WWN2"/>
<feature type="non-terminal residue" evidence="1">
    <location>
        <position position="1"/>
    </location>
</feature>
<evidence type="ECO:0000313" key="2">
    <source>
        <dbReference type="Proteomes" id="UP000239068"/>
    </source>
</evidence>
<reference evidence="1 2" key="1">
    <citation type="submission" date="2016-12" db="EMBL/GenBank/DDBJ databases">
        <title>Trade-off between light-utilization and light-protection in marine flavobacteria.</title>
        <authorList>
            <person name="Kumagai Y."/>
            <person name="Yoshizawa S."/>
            <person name="Kogure K."/>
            <person name="Iwasaki W."/>
        </authorList>
    </citation>
    <scope>NUCLEOTIDE SEQUENCE [LARGE SCALE GENOMIC DNA]</scope>
    <source>
        <strain evidence="1 2">ATCC 43844</strain>
    </source>
</reference>